<dbReference type="RefSeq" id="XP_010761580.1">
    <property type="nucleotide sequence ID" value="XM_010763278.1"/>
</dbReference>
<organism evidence="1 2">
    <name type="scientific">Paracoccidioides brasiliensis (strain Pb18)</name>
    <dbReference type="NCBI Taxonomy" id="502780"/>
    <lineage>
        <taxon>Eukaryota</taxon>
        <taxon>Fungi</taxon>
        <taxon>Dikarya</taxon>
        <taxon>Ascomycota</taxon>
        <taxon>Pezizomycotina</taxon>
        <taxon>Eurotiomycetes</taxon>
        <taxon>Eurotiomycetidae</taxon>
        <taxon>Onygenales</taxon>
        <taxon>Ajellomycetaceae</taxon>
        <taxon>Paracoccidioides</taxon>
    </lineage>
</organism>
<reference evidence="1 2" key="1">
    <citation type="journal article" date="2011" name="PLoS Genet.">
        <title>Comparative genomic analysis of human fungal pathogens causing paracoccidioidomycosis.</title>
        <authorList>
            <person name="Desjardins C.A."/>
            <person name="Champion M.D."/>
            <person name="Holder J.W."/>
            <person name="Muszewska A."/>
            <person name="Goldberg J."/>
            <person name="Bailao A.M."/>
            <person name="Brigido M.M."/>
            <person name="Ferreira M.E."/>
            <person name="Garcia A.M."/>
            <person name="Grynberg M."/>
            <person name="Gujja S."/>
            <person name="Heiman D.I."/>
            <person name="Henn M.R."/>
            <person name="Kodira C.D."/>
            <person name="Leon-Narvaez H."/>
            <person name="Longo L.V."/>
            <person name="Ma L.J."/>
            <person name="Malavazi I."/>
            <person name="Matsuo A.L."/>
            <person name="Morais F.V."/>
            <person name="Pereira M."/>
            <person name="Rodriguez-Brito S."/>
            <person name="Sakthikumar S."/>
            <person name="Salem-Izacc S.M."/>
            <person name="Sykes S.M."/>
            <person name="Teixeira M.M."/>
            <person name="Vallejo M.C."/>
            <person name="Walter M.E."/>
            <person name="Yandava C."/>
            <person name="Young S."/>
            <person name="Zeng Q."/>
            <person name="Zucker J."/>
            <person name="Felipe M.S."/>
            <person name="Goldman G.H."/>
            <person name="Haas B.J."/>
            <person name="McEwen J.G."/>
            <person name="Nino-Vega G."/>
            <person name="Puccia R."/>
            <person name="San-Blas G."/>
            <person name="Soares C.M."/>
            <person name="Birren B.W."/>
            <person name="Cuomo C.A."/>
        </authorList>
    </citation>
    <scope>NUCLEOTIDE SEQUENCE [LARGE SCALE GENOMIC DNA]</scope>
    <source>
        <strain evidence="1 2">Pb18</strain>
    </source>
</reference>
<accession>A0A0A0HWS8</accession>
<dbReference type="VEuPathDB" id="FungiDB:PADG_11987"/>
<dbReference type="HOGENOM" id="CLU_1949469_0_0_1"/>
<sequence>MRGIVHDYLPHASQWVDPRSSHGGRFRTLSIQRPSVPSNQKVVLTDDSRIDMLHLSGRKYVSICPISVWSNFTASGLRGPFDLCVSEYGKRGRQRGYVCSMGRSMRSWAWYVSKASSTRLQSYFAGDSR</sequence>
<dbReference type="Proteomes" id="UP000001628">
    <property type="component" value="Unassembled WGS sequence"/>
</dbReference>
<gene>
    <name evidence="1" type="ORF">PADG_11987</name>
</gene>
<protein>
    <submittedName>
        <fullName evidence="1">Uncharacterized protein</fullName>
    </submittedName>
</protein>
<proteinExistence type="predicted"/>
<dbReference type="EMBL" id="KN275963">
    <property type="protein sequence ID" value="KGM91850.1"/>
    <property type="molecule type" value="Genomic_DNA"/>
</dbReference>
<evidence type="ECO:0000313" key="2">
    <source>
        <dbReference type="Proteomes" id="UP000001628"/>
    </source>
</evidence>
<keyword evidence="2" id="KW-1185">Reference proteome</keyword>
<name>A0A0A0HWS8_PARBD</name>
<dbReference type="InParanoid" id="A0A0A0HWS8"/>
<evidence type="ECO:0000313" key="1">
    <source>
        <dbReference type="EMBL" id="KGM91850.1"/>
    </source>
</evidence>
<dbReference type="KEGG" id="pbn:PADG_11987"/>
<dbReference type="GeneID" id="22587884"/>
<dbReference type="AlphaFoldDB" id="A0A0A0HWS8"/>